<evidence type="ECO:0000256" key="6">
    <source>
        <dbReference type="ARBA" id="ARBA00023136"/>
    </source>
</evidence>
<dbReference type="InParanoid" id="H3CP16"/>
<evidence type="ECO:0000313" key="10">
    <source>
        <dbReference type="Proteomes" id="UP000007303"/>
    </source>
</evidence>
<dbReference type="STRING" id="99883.ENSTNIP00000009999"/>
<reference evidence="9" key="3">
    <citation type="submission" date="2025-09" db="UniProtKB">
        <authorList>
            <consortium name="Ensembl"/>
        </authorList>
    </citation>
    <scope>IDENTIFICATION</scope>
</reference>
<keyword evidence="3" id="KW-1003">Cell membrane</keyword>
<evidence type="ECO:0000256" key="1">
    <source>
        <dbReference type="ARBA" id="ARBA00004162"/>
    </source>
</evidence>
<sequence>HNATDGKNGGGADGTQPNYVAFVLVPVFFLLGLLGVVICHVLKRKGYRCTTEPQDGGKEAWEEGKDEEMGEDADDSDHDTLGQIVRCIMSNEAANSDALKAMVHENSVDSDGPPLTPSPPMTPVSPDAPPGAAKHTCSHLHTVGGTGLKNTCTRCSQKKWPLMRRPSPRKAEQQRRSAGEVTVLAVGRFRVTKCDKAAKERRTLLITDSNGSVPSTPTEAKPQSRTTSQSQQVVAVETPLS</sequence>
<reference evidence="10" key="1">
    <citation type="journal article" date="2004" name="Nature">
        <title>Genome duplication in the teleost fish Tetraodon nigroviridis reveals the early vertebrate proto-karyotype.</title>
        <authorList>
            <person name="Jaillon O."/>
            <person name="Aury J.-M."/>
            <person name="Brunet F."/>
            <person name="Petit J.-L."/>
            <person name="Stange-Thomann N."/>
            <person name="Mauceli E."/>
            <person name="Bouneau L."/>
            <person name="Fischer C."/>
            <person name="Ozouf-Costaz C."/>
            <person name="Bernot A."/>
            <person name="Nicaud S."/>
            <person name="Jaffe D."/>
            <person name="Fisher S."/>
            <person name="Lutfalla G."/>
            <person name="Dossat C."/>
            <person name="Segurens B."/>
            <person name="Dasilva C."/>
            <person name="Salanoubat M."/>
            <person name="Levy M."/>
            <person name="Boudet N."/>
            <person name="Castellano S."/>
            <person name="Anthouard V."/>
            <person name="Jubin C."/>
            <person name="Castelli V."/>
            <person name="Katinka M."/>
            <person name="Vacherie B."/>
            <person name="Biemont C."/>
            <person name="Skalli Z."/>
            <person name="Cattolico L."/>
            <person name="Poulain J."/>
            <person name="De Berardinis V."/>
            <person name="Cruaud C."/>
            <person name="Duprat S."/>
            <person name="Brottier P."/>
            <person name="Coutanceau J.-P."/>
            <person name="Gouzy J."/>
            <person name="Parra G."/>
            <person name="Lardier G."/>
            <person name="Chapple C."/>
            <person name="McKernan K.J."/>
            <person name="McEwan P."/>
            <person name="Bosak S."/>
            <person name="Kellis M."/>
            <person name="Volff J.-N."/>
            <person name="Guigo R."/>
            <person name="Zody M.C."/>
            <person name="Mesirov J."/>
            <person name="Lindblad-Toh K."/>
            <person name="Birren B."/>
            <person name="Nusbaum C."/>
            <person name="Kahn D."/>
            <person name="Robinson-Rechavi M."/>
            <person name="Laudet V."/>
            <person name="Schachter V."/>
            <person name="Quetier F."/>
            <person name="Saurin W."/>
            <person name="Scarpelli C."/>
            <person name="Wincker P."/>
            <person name="Lander E.S."/>
            <person name="Weissenbach J."/>
            <person name="Roest Crollius H."/>
        </authorList>
    </citation>
    <scope>NUCLEOTIDE SEQUENCE [LARGE SCALE GENOMIC DNA]</scope>
</reference>
<proteinExistence type="inferred from homology"/>
<keyword evidence="10" id="KW-1185">Reference proteome</keyword>
<feature type="region of interest" description="Disordered" evidence="7">
    <location>
        <begin position="106"/>
        <end position="136"/>
    </location>
</feature>
<evidence type="ECO:0000256" key="3">
    <source>
        <dbReference type="ARBA" id="ARBA00022475"/>
    </source>
</evidence>
<dbReference type="PANTHER" id="PTHR31037">
    <property type="entry name" value="RELT-LIKE PROTEIN 1-RELATED"/>
    <property type="match status" value="1"/>
</dbReference>
<evidence type="ECO:0000313" key="9">
    <source>
        <dbReference type="Ensembl" id="ENSTNIP00000009999.1"/>
    </source>
</evidence>
<feature type="compositionally biased region" description="Low complexity" evidence="7">
    <location>
        <begin position="223"/>
        <end position="241"/>
    </location>
</feature>
<accession>H3CP16</accession>
<feature type="compositionally biased region" description="Polar residues" evidence="7">
    <location>
        <begin position="206"/>
        <end position="218"/>
    </location>
</feature>
<evidence type="ECO:0000256" key="8">
    <source>
        <dbReference type="SAM" id="Phobius"/>
    </source>
</evidence>
<dbReference type="OMA" id="NICTRCS"/>
<dbReference type="AlphaFoldDB" id="H3CP16"/>
<dbReference type="Ensembl" id="ENSTNIT00000010178.1">
    <property type="protein sequence ID" value="ENSTNIP00000009999.1"/>
    <property type="gene ID" value="ENSTNIG00000007197.1"/>
</dbReference>
<dbReference type="GeneTree" id="ENSGT00940000159709"/>
<feature type="transmembrane region" description="Helical" evidence="8">
    <location>
        <begin position="20"/>
        <end position="42"/>
    </location>
</feature>
<dbReference type="PANTHER" id="PTHR31037:SF1">
    <property type="entry name" value="RELT-LIKE PROTEIN 1"/>
    <property type="match status" value="1"/>
</dbReference>
<feature type="compositionally biased region" description="Pro residues" evidence="7">
    <location>
        <begin position="114"/>
        <end position="129"/>
    </location>
</feature>
<name>H3CP16_TETNG</name>
<reference evidence="9" key="2">
    <citation type="submission" date="2025-08" db="UniProtKB">
        <authorList>
            <consortium name="Ensembl"/>
        </authorList>
    </citation>
    <scope>IDENTIFICATION</scope>
</reference>
<comment type="similarity">
    <text evidence="2">Belongs to the RELT family.</text>
</comment>
<dbReference type="FunCoup" id="H3CP16">
    <property type="interactions" value="445"/>
</dbReference>
<organism evidence="9 10">
    <name type="scientific">Tetraodon nigroviridis</name>
    <name type="common">Spotted green pufferfish</name>
    <name type="synonym">Chelonodon nigroviridis</name>
    <dbReference type="NCBI Taxonomy" id="99883"/>
    <lineage>
        <taxon>Eukaryota</taxon>
        <taxon>Metazoa</taxon>
        <taxon>Chordata</taxon>
        <taxon>Craniata</taxon>
        <taxon>Vertebrata</taxon>
        <taxon>Euteleostomi</taxon>
        <taxon>Actinopterygii</taxon>
        <taxon>Neopterygii</taxon>
        <taxon>Teleostei</taxon>
        <taxon>Neoteleostei</taxon>
        <taxon>Acanthomorphata</taxon>
        <taxon>Eupercaria</taxon>
        <taxon>Tetraodontiformes</taxon>
        <taxon>Tetradontoidea</taxon>
        <taxon>Tetraodontidae</taxon>
        <taxon>Tetraodon</taxon>
    </lineage>
</organism>
<comment type="subcellular location">
    <subcellularLocation>
        <location evidence="1">Cell membrane</location>
        <topology evidence="1">Single-pass membrane protein</topology>
    </subcellularLocation>
</comment>
<keyword evidence="4 8" id="KW-0812">Transmembrane</keyword>
<dbReference type="Proteomes" id="UP000007303">
    <property type="component" value="Unassembled WGS sequence"/>
</dbReference>
<keyword evidence="6 8" id="KW-0472">Membrane</keyword>
<feature type="region of interest" description="Disordered" evidence="7">
    <location>
        <begin position="50"/>
        <end position="78"/>
    </location>
</feature>
<evidence type="ECO:0000256" key="7">
    <source>
        <dbReference type="SAM" id="MobiDB-lite"/>
    </source>
</evidence>
<dbReference type="GO" id="GO:0005886">
    <property type="term" value="C:plasma membrane"/>
    <property type="evidence" value="ECO:0007669"/>
    <property type="project" value="UniProtKB-SubCell"/>
</dbReference>
<dbReference type="InterPro" id="IPR022248">
    <property type="entry name" value="TNF_rcpt_RELT"/>
</dbReference>
<keyword evidence="5 8" id="KW-1133">Transmembrane helix</keyword>
<evidence type="ECO:0000256" key="5">
    <source>
        <dbReference type="ARBA" id="ARBA00022989"/>
    </source>
</evidence>
<dbReference type="Pfam" id="PF12606">
    <property type="entry name" value="RELT"/>
    <property type="match status" value="1"/>
</dbReference>
<dbReference type="HOGENOM" id="CLU_084225_0_0_1"/>
<feature type="region of interest" description="Disordered" evidence="7">
    <location>
        <begin position="202"/>
        <end position="241"/>
    </location>
</feature>
<protein>
    <submittedName>
        <fullName evidence="9">RELT like 1</fullName>
    </submittedName>
</protein>
<dbReference type="InterPro" id="IPR042315">
    <property type="entry name" value="RELL1"/>
</dbReference>
<evidence type="ECO:0000256" key="4">
    <source>
        <dbReference type="ARBA" id="ARBA00022692"/>
    </source>
</evidence>
<dbReference type="GO" id="GO:1900745">
    <property type="term" value="P:positive regulation of p38MAPK cascade"/>
    <property type="evidence" value="ECO:0007669"/>
    <property type="project" value="InterPro"/>
</dbReference>
<evidence type="ECO:0000256" key="2">
    <source>
        <dbReference type="ARBA" id="ARBA00008688"/>
    </source>
</evidence>
<feature type="compositionally biased region" description="Acidic residues" evidence="7">
    <location>
        <begin position="64"/>
        <end position="77"/>
    </location>
</feature>